<gene>
    <name evidence="5" type="ORF">TRITD_1Av1G156560</name>
</gene>
<name>A0A9R0Q8L7_TRITD</name>
<dbReference type="Gramene" id="TRITD1Av1G156560.2">
    <property type="protein sequence ID" value="TRITD1Av1G156560.2"/>
    <property type="gene ID" value="TRITD1Av1G156560"/>
</dbReference>
<proteinExistence type="predicted"/>
<evidence type="ECO:0000256" key="1">
    <source>
        <dbReference type="PROSITE-ProRule" id="PRU00175"/>
    </source>
</evidence>
<accession>A0A9R0Q8L7</accession>
<feature type="compositionally biased region" description="Polar residues" evidence="2">
    <location>
        <begin position="449"/>
        <end position="463"/>
    </location>
</feature>
<dbReference type="OMA" id="QDSAMMQ"/>
<dbReference type="PANTHER" id="PTHR47531">
    <property type="entry name" value="RING/U-BOX SUPERFAMILY PROTEIN"/>
    <property type="match status" value="1"/>
</dbReference>
<evidence type="ECO:0000259" key="4">
    <source>
        <dbReference type="PROSITE" id="PS50089"/>
    </source>
</evidence>
<feature type="compositionally biased region" description="Polar residues" evidence="2">
    <location>
        <begin position="258"/>
        <end position="267"/>
    </location>
</feature>
<feature type="compositionally biased region" description="Polar residues" evidence="2">
    <location>
        <begin position="361"/>
        <end position="373"/>
    </location>
</feature>
<feature type="region of interest" description="Disordered" evidence="2">
    <location>
        <begin position="449"/>
        <end position="473"/>
    </location>
</feature>
<feature type="transmembrane region" description="Helical" evidence="3">
    <location>
        <begin position="29"/>
        <end position="50"/>
    </location>
</feature>
<dbReference type="EMBL" id="LT934111">
    <property type="protein sequence ID" value="VAH06996.1"/>
    <property type="molecule type" value="Genomic_DNA"/>
</dbReference>
<dbReference type="SUPFAM" id="SSF57850">
    <property type="entry name" value="RING/U-box"/>
    <property type="match status" value="1"/>
</dbReference>
<keyword evidence="3" id="KW-0472">Membrane</keyword>
<keyword evidence="6" id="KW-1185">Reference proteome</keyword>
<evidence type="ECO:0000313" key="5">
    <source>
        <dbReference type="EMBL" id="VAH06996.1"/>
    </source>
</evidence>
<keyword evidence="3" id="KW-1133">Transmembrane helix</keyword>
<evidence type="ECO:0000256" key="3">
    <source>
        <dbReference type="SAM" id="Phobius"/>
    </source>
</evidence>
<dbReference type="AlphaFoldDB" id="A0A9R0Q8L7"/>
<keyword evidence="1" id="KW-0479">Metal-binding</keyword>
<organism evidence="5 6">
    <name type="scientific">Triticum turgidum subsp. durum</name>
    <name type="common">Durum wheat</name>
    <name type="synonym">Triticum durum</name>
    <dbReference type="NCBI Taxonomy" id="4567"/>
    <lineage>
        <taxon>Eukaryota</taxon>
        <taxon>Viridiplantae</taxon>
        <taxon>Streptophyta</taxon>
        <taxon>Embryophyta</taxon>
        <taxon>Tracheophyta</taxon>
        <taxon>Spermatophyta</taxon>
        <taxon>Magnoliopsida</taxon>
        <taxon>Liliopsida</taxon>
        <taxon>Poales</taxon>
        <taxon>Poaceae</taxon>
        <taxon>BOP clade</taxon>
        <taxon>Pooideae</taxon>
        <taxon>Triticodae</taxon>
        <taxon>Triticeae</taxon>
        <taxon>Triticinae</taxon>
        <taxon>Triticum</taxon>
    </lineage>
</organism>
<dbReference type="InterPro" id="IPR001841">
    <property type="entry name" value="Znf_RING"/>
</dbReference>
<sequence>MAMVIHRYLVEGIARICSDSFFKPSRVSWLGPVAAAVVGAGAAWLAVAAFHVHLRGREAWNPNNGAGIRGSIGEARRGMGSGTSKAASPAPAPAGGEAKARNGKPRGRSLMRLPSYSCFRGFTPESDPSSSLPAPPPLGVESSKGGETPSLAHIGISDNDAPSAPKLNPSEGRTTPSSDTDRDQGDDVLQNVTATRTAVDDDQSPNPSDRPRPCFGVNFGLSRAVSLGSSVACSIMSTGLSSSANPSIGNVDHPSDASIPQQGGASTSGIYSSLDMLRDSVTTQARAAHQARRNLLESEDANLRHSHRRMGPQEPSEGSVRFSRTLSVGRLRDRVLRRTPFSDSLFTSSLYDRPVWTAGNASARQDSSVMQRTNSDRGSEPQSEPSTNSTYNSGSATLREASNWDLLERRSAFLERRRRIRSQVRALQRLGSRFENLSGHERSCILSGQHRTGNCNCRASSRPGNPDEESGTRASISRIVMLAEALFEVLDEIHQQSAALSSRTSLPSIGSVPAPKEIVESLPVKVYRKPLKHQTDEAAQCYICLVEYEEGDCVRILPCNHEFHLTCVDKWLKEIHRVCPLCRGDVCRSDSSSIGKFS</sequence>
<dbReference type="Gene3D" id="3.30.40.10">
    <property type="entry name" value="Zinc/RING finger domain, C3HC4 (zinc finger)"/>
    <property type="match status" value="1"/>
</dbReference>
<feature type="compositionally biased region" description="Polar residues" evidence="2">
    <location>
        <begin position="380"/>
        <end position="395"/>
    </location>
</feature>
<feature type="region of interest" description="Disordered" evidence="2">
    <location>
        <begin position="63"/>
        <end position="186"/>
    </location>
</feature>
<protein>
    <recommendedName>
        <fullName evidence="4">RING-type domain-containing protein</fullName>
    </recommendedName>
</protein>
<feature type="region of interest" description="Disordered" evidence="2">
    <location>
        <begin position="195"/>
        <end position="214"/>
    </location>
</feature>
<dbReference type="SMART" id="SM00184">
    <property type="entry name" value="RING"/>
    <property type="match status" value="1"/>
</dbReference>
<feature type="compositionally biased region" description="Low complexity" evidence="2">
    <location>
        <begin position="82"/>
        <end position="97"/>
    </location>
</feature>
<feature type="region of interest" description="Disordered" evidence="2">
    <location>
        <begin position="361"/>
        <end position="395"/>
    </location>
</feature>
<dbReference type="Pfam" id="PF13639">
    <property type="entry name" value="zf-RING_2"/>
    <property type="match status" value="1"/>
</dbReference>
<reference evidence="5 6" key="1">
    <citation type="submission" date="2017-09" db="EMBL/GenBank/DDBJ databases">
        <authorList>
            <consortium name="International Durum Wheat Genome Sequencing Consortium (IDWGSC)"/>
            <person name="Milanesi L."/>
        </authorList>
    </citation>
    <scope>NUCLEOTIDE SEQUENCE [LARGE SCALE GENOMIC DNA]</scope>
    <source>
        <strain evidence="6">cv. Svevo</strain>
    </source>
</reference>
<dbReference type="InterPro" id="IPR013083">
    <property type="entry name" value="Znf_RING/FYVE/PHD"/>
</dbReference>
<feature type="region of interest" description="Disordered" evidence="2">
    <location>
        <begin position="297"/>
        <end position="322"/>
    </location>
</feature>
<dbReference type="GO" id="GO:0008270">
    <property type="term" value="F:zinc ion binding"/>
    <property type="evidence" value="ECO:0007669"/>
    <property type="project" value="UniProtKB-KW"/>
</dbReference>
<evidence type="ECO:0000313" key="6">
    <source>
        <dbReference type="Proteomes" id="UP000324705"/>
    </source>
</evidence>
<evidence type="ECO:0000256" key="2">
    <source>
        <dbReference type="SAM" id="MobiDB-lite"/>
    </source>
</evidence>
<dbReference type="PROSITE" id="PS50089">
    <property type="entry name" value="ZF_RING_2"/>
    <property type="match status" value="1"/>
</dbReference>
<dbReference type="Proteomes" id="UP000324705">
    <property type="component" value="Chromosome 1A"/>
</dbReference>
<feature type="domain" description="RING-type" evidence="4">
    <location>
        <begin position="541"/>
        <end position="583"/>
    </location>
</feature>
<dbReference type="FunFam" id="3.30.40.10:FF:000388">
    <property type="entry name" value="Putative RING zinc finger domain superfamily protein"/>
    <property type="match status" value="1"/>
</dbReference>
<keyword evidence="1" id="KW-0862">Zinc</keyword>
<keyword evidence="1" id="KW-0863">Zinc-finger</keyword>
<dbReference type="PANTHER" id="PTHR47531:SF2">
    <property type="entry name" value="RING_U-BOX SUPERFAMILY PROTEIN"/>
    <property type="match status" value="1"/>
</dbReference>
<feature type="region of interest" description="Disordered" evidence="2">
    <location>
        <begin position="246"/>
        <end position="267"/>
    </location>
</feature>
<keyword evidence="3" id="KW-0812">Transmembrane</keyword>